<protein>
    <recommendedName>
        <fullName evidence="3">Immunoglobulin V-set domain-containing protein</fullName>
    </recommendedName>
</protein>
<dbReference type="AlphaFoldDB" id="A0A8C5SQL5"/>
<dbReference type="PANTHER" id="PTHR23266">
    <property type="entry name" value="IMMUNOGLOBULIN HEAVY CHAIN"/>
    <property type="match status" value="1"/>
</dbReference>
<reference evidence="1" key="1">
    <citation type="submission" date="2025-08" db="UniProtKB">
        <authorList>
            <consortium name="Ensembl"/>
        </authorList>
    </citation>
    <scope>IDENTIFICATION</scope>
</reference>
<evidence type="ECO:0000313" key="1">
    <source>
        <dbReference type="Ensembl" id="ENSLLTP00000022100.1"/>
    </source>
</evidence>
<dbReference type="Proteomes" id="UP000694406">
    <property type="component" value="Unplaced"/>
</dbReference>
<dbReference type="InterPro" id="IPR013783">
    <property type="entry name" value="Ig-like_fold"/>
</dbReference>
<dbReference type="Gene3D" id="2.60.40.10">
    <property type="entry name" value="Immunoglobulins"/>
    <property type="match status" value="1"/>
</dbReference>
<dbReference type="Ensembl" id="ENSLLTT00000022920.1">
    <property type="protein sequence ID" value="ENSLLTP00000022100.1"/>
    <property type="gene ID" value="ENSLLTG00000016452.1"/>
</dbReference>
<keyword evidence="2" id="KW-1185">Reference proteome</keyword>
<evidence type="ECO:0008006" key="3">
    <source>
        <dbReference type="Google" id="ProtNLM"/>
    </source>
</evidence>
<reference evidence="1" key="2">
    <citation type="submission" date="2025-09" db="UniProtKB">
        <authorList>
            <consortium name="Ensembl"/>
        </authorList>
    </citation>
    <scope>IDENTIFICATION</scope>
</reference>
<dbReference type="SUPFAM" id="SSF48726">
    <property type="entry name" value="Immunoglobulin"/>
    <property type="match status" value="1"/>
</dbReference>
<dbReference type="GeneTree" id="ENSGT01050000244936"/>
<dbReference type="InterPro" id="IPR036179">
    <property type="entry name" value="Ig-like_dom_sf"/>
</dbReference>
<organism evidence="1 2">
    <name type="scientific">Laticauda laticaudata</name>
    <name type="common">Blue-ringed sea krait</name>
    <name type="synonym">Blue-lipped sea krait</name>
    <dbReference type="NCBI Taxonomy" id="8630"/>
    <lineage>
        <taxon>Eukaryota</taxon>
        <taxon>Metazoa</taxon>
        <taxon>Chordata</taxon>
        <taxon>Craniata</taxon>
        <taxon>Vertebrata</taxon>
        <taxon>Euteleostomi</taxon>
        <taxon>Lepidosauria</taxon>
        <taxon>Squamata</taxon>
        <taxon>Bifurcata</taxon>
        <taxon>Unidentata</taxon>
        <taxon>Episquamata</taxon>
        <taxon>Toxicofera</taxon>
        <taxon>Serpentes</taxon>
        <taxon>Colubroidea</taxon>
        <taxon>Elapidae</taxon>
        <taxon>Laticaudinae</taxon>
        <taxon>Laticauda</taxon>
    </lineage>
</organism>
<dbReference type="InterPro" id="IPR050199">
    <property type="entry name" value="IgHV"/>
</dbReference>
<proteinExistence type="predicted"/>
<evidence type="ECO:0000313" key="2">
    <source>
        <dbReference type="Proteomes" id="UP000694406"/>
    </source>
</evidence>
<name>A0A8C5SQL5_LATLA</name>
<sequence length="98" mass="10929">MATGLYLIETSFFLGVKSQVQLVESGGDVRKPGESLHLSCKTSEFTFSNYYMGWVTQASGKLDWVASMSTYTTYYSDKYARDTVRGSESEAIQEPSLL</sequence>
<accession>A0A8C5SQL5</accession>